<dbReference type="OrthoDB" id="1080856at2759"/>
<dbReference type="PANTHER" id="PTHR36811:SF2">
    <property type="entry name" value="OS08G0444440 PROTEIN"/>
    <property type="match status" value="1"/>
</dbReference>
<dbReference type="AlphaFoldDB" id="A0A9W7MWW1"/>
<evidence type="ECO:0000313" key="3">
    <source>
        <dbReference type="Proteomes" id="UP001165190"/>
    </source>
</evidence>
<comment type="caution">
    <text evidence="2">The sequence shown here is derived from an EMBL/GenBank/DDBJ whole genome shotgun (WGS) entry which is preliminary data.</text>
</comment>
<name>A0A9W7MWW1_HIBTR</name>
<dbReference type="PANTHER" id="PTHR36811">
    <property type="entry name" value="OS08G0444440 PROTEIN"/>
    <property type="match status" value="1"/>
</dbReference>
<proteinExistence type="predicted"/>
<reference evidence="2" key="1">
    <citation type="submission" date="2023-05" db="EMBL/GenBank/DDBJ databases">
        <title>Genome and transcriptome analyses reveal genes involved in the formation of fine ridges on petal epidermal cells in Hibiscus trionum.</title>
        <authorList>
            <person name="Koshimizu S."/>
            <person name="Masuda S."/>
            <person name="Ishii T."/>
            <person name="Shirasu K."/>
            <person name="Hoshino A."/>
            <person name="Arita M."/>
        </authorList>
    </citation>
    <scope>NUCLEOTIDE SEQUENCE</scope>
    <source>
        <strain evidence="2">Hamamatsu line</strain>
    </source>
</reference>
<dbReference type="EMBL" id="BSYR01000078">
    <property type="protein sequence ID" value="GMJ15610.1"/>
    <property type="molecule type" value="Genomic_DNA"/>
</dbReference>
<accession>A0A9W7MWW1</accession>
<protein>
    <submittedName>
        <fullName evidence="2">Uncharacterized protein</fullName>
    </submittedName>
</protein>
<sequence length="172" mass="19364">MEKSKKLPLGVQKKSKSTKKKKVVFSNVINYLKSDCYMFAPLISPSLSGLKWKENKKMRVLKMVAKYMKSDTYMYSPLLSSQLMASPPSEQIQSRSRTVAVEGVMRMLTTESVNATAEQQPSSRPGLSIGDDQTRGHGETVKHMVYHQRRCSTRVSAGKAMADMQLRKLVVE</sequence>
<evidence type="ECO:0000313" key="2">
    <source>
        <dbReference type="EMBL" id="GMJ15610.1"/>
    </source>
</evidence>
<dbReference type="Proteomes" id="UP001165190">
    <property type="component" value="Unassembled WGS sequence"/>
</dbReference>
<organism evidence="2 3">
    <name type="scientific">Hibiscus trionum</name>
    <name type="common">Flower of an hour</name>
    <dbReference type="NCBI Taxonomy" id="183268"/>
    <lineage>
        <taxon>Eukaryota</taxon>
        <taxon>Viridiplantae</taxon>
        <taxon>Streptophyta</taxon>
        <taxon>Embryophyta</taxon>
        <taxon>Tracheophyta</taxon>
        <taxon>Spermatophyta</taxon>
        <taxon>Magnoliopsida</taxon>
        <taxon>eudicotyledons</taxon>
        <taxon>Gunneridae</taxon>
        <taxon>Pentapetalae</taxon>
        <taxon>rosids</taxon>
        <taxon>malvids</taxon>
        <taxon>Malvales</taxon>
        <taxon>Malvaceae</taxon>
        <taxon>Malvoideae</taxon>
        <taxon>Hibiscus</taxon>
    </lineage>
</organism>
<feature type="region of interest" description="Disordered" evidence="1">
    <location>
        <begin position="113"/>
        <end position="136"/>
    </location>
</feature>
<gene>
    <name evidence="2" type="ORF">HRI_005230200</name>
</gene>
<keyword evidence="3" id="KW-1185">Reference proteome</keyword>
<evidence type="ECO:0000256" key="1">
    <source>
        <dbReference type="SAM" id="MobiDB-lite"/>
    </source>
</evidence>
<feature type="compositionally biased region" description="Polar residues" evidence="1">
    <location>
        <begin position="113"/>
        <end position="125"/>
    </location>
</feature>